<feature type="compositionally biased region" description="Low complexity" evidence="1">
    <location>
        <begin position="258"/>
        <end position="275"/>
    </location>
</feature>
<feature type="region of interest" description="Disordered" evidence="1">
    <location>
        <begin position="199"/>
        <end position="312"/>
    </location>
</feature>
<feature type="region of interest" description="Disordered" evidence="1">
    <location>
        <begin position="1"/>
        <end position="158"/>
    </location>
</feature>
<feature type="compositionally biased region" description="Polar residues" evidence="1">
    <location>
        <begin position="293"/>
        <end position="308"/>
    </location>
</feature>
<feature type="compositionally biased region" description="Basic and acidic residues" evidence="1">
    <location>
        <begin position="230"/>
        <end position="243"/>
    </location>
</feature>
<gene>
    <name evidence="2" type="ORF">BGZ99_006636</name>
</gene>
<feature type="compositionally biased region" description="Basic and acidic residues" evidence="1">
    <location>
        <begin position="84"/>
        <end position="113"/>
    </location>
</feature>
<comment type="caution">
    <text evidence="2">The sequence shown here is derived from an EMBL/GenBank/DDBJ whole genome shotgun (WGS) entry which is preliminary data.</text>
</comment>
<feature type="region of interest" description="Disordered" evidence="1">
    <location>
        <begin position="729"/>
        <end position="749"/>
    </location>
</feature>
<feature type="compositionally biased region" description="Basic and acidic residues" evidence="1">
    <location>
        <begin position="738"/>
        <end position="749"/>
    </location>
</feature>
<dbReference type="Proteomes" id="UP000738325">
    <property type="component" value="Unassembled WGS sequence"/>
</dbReference>
<feature type="compositionally biased region" description="Polar residues" evidence="1">
    <location>
        <begin position="394"/>
        <end position="403"/>
    </location>
</feature>
<feature type="compositionally biased region" description="Low complexity" evidence="1">
    <location>
        <begin position="114"/>
        <end position="129"/>
    </location>
</feature>
<reference evidence="2" key="1">
    <citation type="journal article" date="2020" name="Fungal Divers.">
        <title>Resolving the Mortierellaceae phylogeny through synthesis of multi-gene phylogenetics and phylogenomics.</title>
        <authorList>
            <person name="Vandepol N."/>
            <person name="Liber J."/>
            <person name="Desiro A."/>
            <person name="Na H."/>
            <person name="Kennedy M."/>
            <person name="Barry K."/>
            <person name="Grigoriev I.V."/>
            <person name="Miller A.N."/>
            <person name="O'Donnell K."/>
            <person name="Stajich J.E."/>
            <person name="Bonito G."/>
        </authorList>
    </citation>
    <scope>NUCLEOTIDE SEQUENCE</scope>
    <source>
        <strain evidence="2">REB-010B</strain>
    </source>
</reference>
<feature type="compositionally biased region" description="Low complexity" evidence="1">
    <location>
        <begin position="508"/>
        <end position="558"/>
    </location>
</feature>
<dbReference type="OrthoDB" id="2504266at2759"/>
<dbReference type="AlphaFoldDB" id="A0A9P6RDT8"/>
<evidence type="ECO:0000313" key="2">
    <source>
        <dbReference type="EMBL" id="KAG0316833.1"/>
    </source>
</evidence>
<dbReference type="EMBL" id="JAAAIP010000455">
    <property type="protein sequence ID" value="KAG0316833.1"/>
    <property type="molecule type" value="Genomic_DNA"/>
</dbReference>
<feature type="region of interest" description="Disordered" evidence="1">
    <location>
        <begin position="328"/>
        <end position="369"/>
    </location>
</feature>
<evidence type="ECO:0000313" key="3">
    <source>
        <dbReference type="Proteomes" id="UP000738325"/>
    </source>
</evidence>
<protein>
    <submittedName>
        <fullName evidence="2">Uncharacterized protein</fullName>
    </submittedName>
</protein>
<feature type="compositionally biased region" description="Polar residues" evidence="1">
    <location>
        <begin position="450"/>
        <end position="464"/>
    </location>
</feature>
<feature type="region of interest" description="Disordered" evidence="1">
    <location>
        <begin position="381"/>
        <end position="579"/>
    </location>
</feature>
<name>A0A9P6RDT8_9FUNG</name>
<evidence type="ECO:0000256" key="1">
    <source>
        <dbReference type="SAM" id="MobiDB-lite"/>
    </source>
</evidence>
<feature type="compositionally biased region" description="Low complexity" evidence="1">
    <location>
        <begin position="1"/>
        <end position="37"/>
    </location>
</feature>
<accession>A0A9P6RDT8</accession>
<organism evidence="2 3">
    <name type="scientific">Dissophora globulifera</name>
    <dbReference type="NCBI Taxonomy" id="979702"/>
    <lineage>
        <taxon>Eukaryota</taxon>
        <taxon>Fungi</taxon>
        <taxon>Fungi incertae sedis</taxon>
        <taxon>Mucoromycota</taxon>
        <taxon>Mortierellomycotina</taxon>
        <taxon>Mortierellomycetes</taxon>
        <taxon>Mortierellales</taxon>
        <taxon>Mortierellaceae</taxon>
        <taxon>Dissophora</taxon>
    </lineage>
</organism>
<sequence>MPGQPLSTGNNSLSSGSHMNNNSSSSISSSNSNIHSLGFGARSQRSDSPEWMSYNPESENTAKEADGSSEPQAFVDDIQAWKARMKEHERREKEKEASAQSQRDNKPDNRNISRADSSSSWRSGPTSTTITETPVEIKKPDEANVLPTQDKPLGRALLSGEPIQDIDIFFGAGGMDLSKPFDSSSAFDKFLSQHTVAASTLESSGQPRPAKKADGSRFARFFAEDEPEPEPAKEPELPKHRAQDMPGRQMSLDQLFQAHAPVSATTTTAATSAAAAPPPMGRMLSEAEILESMKTNKSPTTTKPAESSEQSEDAFAFSKIMAALSKPPVSATDPTAFNNPAVNRTQAQSATPAVSQPPIPSAHSSNAISSLHDPSIVTFQSKPTLLDTLKRTSVDGTRPSSSAPPAGSQTAGSIAATASASSSAPSSESNNRPASRPVQVAFGGGIPTSVYRQLSGKTDGQKSASPLIRPLNSLNNTNNNVNGGSGSSSLSSPSTSSPRQFNAQVNMQATPQQQLQQSQLQPQHQAHQLQQPLSSQGPPPNMQQQQPQSILQQQPPQSMNKGFGPYSQGPGPVLHSPVMDPRMSGMYGNGGPSPMGGHGHMLENEPPGFFNGMPMQRPGQGVPPQFAQQMPPFSQQMHVSGPGDFMPPHPSQFVGMPPPFGAPMHPGMFPMNPVEMLMRGPGGPGVPPPARPMPGMGPGPGPNHFVPNNFGHPMNGMPHPGLPMNAPFFPPQVSKPMMTREEYERRNRQ</sequence>
<feature type="compositionally biased region" description="Low complexity" evidence="1">
    <location>
        <begin position="470"/>
        <end position="498"/>
    </location>
</feature>
<keyword evidence="3" id="KW-1185">Reference proteome</keyword>
<feature type="compositionally biased region" description="Low complexity" evidence="1">
    <location>
        <begin position="406"/>
        <end position="436"/>
    </location>
</feature>
<proteinExistence type="predicted"/>
<feature type="compositionally biased region" description="Polar residues" evidence="1">
    <location>
        <begin position="332"/>
        <end position="354"/>
    </location>
</feature>